<dbReference type="EMBL" id="JAWLNX010000027">
    <property type="protein sequence ID" value="MEB3371302.1"/>
    <property type="molecule type" value="Genomic_DNA"/>
</dbReference>
<accession>A0ABU6AIB1</accession>
<dbReference type="Pfam" id="PF12637">
    <property type="entry name" value="TSCPD"/>
    <property type="match status" value="1"/>
</dbReference>
<feature type="domain" description="TSCPD" evidence="6">
    <location>
        <begin position="51"/>
        <end position="153"/>
    </location>
</feature>
<reference evidence="7 8" key="1">
    <citation type="submission" date="2023-10" db="EMBL/GenBank/DDBJ databases">
        <title>Saccharopolyspora sp. nov., isolated from mangrove soil.</title>
        <authorList>
            <person name="Lu Y."/>
            <person name="Liu W."/>
        </authorList>
    </citation>
    <scope>NUCLEOTIDE SEQUENCE [LARGE SCALE GENOMIC DNA]</scope>
    <source>
        <strain evidence="7 8">S2-29</strain>
    </source>
</reference>
<dbReference type="InterPro" id="IPR024434">
    <property type="entry name" value="TSCPD_dom"/>
</dbReference>
<sequence length="182" mass="19831">MSAPVDTITTSSGQYPVLHLSIVLEELVVVVANPARPMSVTPAVVRQRLPRTRPGMTTDVSIGGTDFTVFVSADAEGRPVDVHIAHSKHGSFGHGMLEAFGELLTEALHYGMPLEEVVARFVNTRFEPQGWTDDSDIQFVTSPIDYLARFLALEFLPRHRYVALGVLTTDAALNHEIAGHLG</sequence>
<protein>
    <recommendedName>
        <fullName evidence="2">ribonucleoside-diphosphate reductase</fullName>
        <ecNumber evidence="2">1.17.4.1</ecNumber>
    </recommendedName>
</protein>
<dbReference type="EC" id="1.17.4.1" evidence="2"/>
<evidence type="ECO:0000256" key="5">
    <source>
        <dbReference type="ARBA" id="ARBA00047754"/>
    </source>
</evidence>
<evidence type="ECO:0000313" key="7">
    <source>
        <dbReference type="EMBL" id="MEB3371302.1"/>
    </source>
</evidence>
<evidence type="ECO:0000259" key="6">
    <source>
        <dbReference type="Pfam" id="PF12637"/>
    </source>
</evidence>
<comment type="similarity">
    <text evidence="1">Belongs to the ribonucleoside diphosphate reductase class-2 family.</text>
</comment>
<dbReference type="RefSeq" id="WP_324268741.1">
    <property type="nucleotide sequence ID" value="NZ_JAWLNX010000027.1"/>
</dbReference>
<keyword evidence="4" id="KW-0547">Nucleotide-binding</keyword>
<evidence type="ECO:0000256" key="1">
    <source>
        <dbReference type="ARBA" id="ARBA00007405"/>
    </source>
</evidence>
<dbReference type="Proteomes" id="UP001327093">
    <property type="component" value="Unassembled WGS sequence"/>
</dbReference>
<organism evidence="7 8">
    <name type="scientific">Saccharopolyspora mangrovi</name>
    <dbReference type="NCBI Taxonomy" id="3082379"/>
    <lineage>
        <taxon>Bacteria</taxon>
        <taxon>Bacillati</taxon>
        <taxon>Actinomycetota</taxon>
        <taxon>Actinomycetes</taxon>
        <taxon>Pseudonocardiales</taxon>
        <taxon>Pseudonocardiaceae</taxon>
        <taxon>Saccharopolyspora</taxon>
    </lineage>
</organism>
<evidence type="ECO:0000313" key="8">
    <source>
        <dbReference type="Proteomes" id="UP001327093"/>
    </source>
</evidence>
<evidence type="ECO:0000256" key="2">
    <source>
        <dbReference type="ARBA" id="ARBA00012274"/>
    </source>
</evidence>
<keyword evidence="3" id="KW-0237">DNA synthesis</keyword>
<name>A0ABU6AIB1_9PSEU</name>
<proteinExistence type="inferred from homology"/>
<keyword evidence="8" id="KW-1185">Reference proteome</keyword>
<comment type="catalytic activity">
    <reaction evidence="5">
        <text>a 2'-deoxyribonucleoside 5'-diphosphate + [thioredoxin]-disulfide + H2O = a ribonucleoside 5'-diphosphate + [thioredoxin]-dithiol</text>
        <dbReference type="Rhea" id="RHEA:23252"/>
        <dbReference type="Rhea" id="RHEA-COMP:10698"/>
        <dbReference type="Rhea" id="RHEA-COMP:10700"/>
        <dbReference type="ChEBI" id="CHEBI:15377"/>
        <dbReference type="ChEBI" id="CHEBI:29950"/>
        <dbReference type="ChEBI" id="CHEBI:50058"/>
        <dbReference type="ChEBI" id="CHEBI:57930"/>
        <dbReference type="ChEBI" id="CHEBI:73316"/>
        <dbReference type="EC" id="1.17.4.1"/>
    </reaction>
</comment>
<evidence type="ECO:0000256" key="3">
    <source>
        <dbReference type="ARBA" id="ARBA00022634"/>
    </source>
</evidence>
<comment type="caution">
    <text evidence="7">The sequence shown here is derived from an EMBL/GenBank/DDBJ whole genome shotgun (WGS) entry which is preliminary data.</text>
</comment>
<gene>
    <name evidence="7" type="ORF">R4I43_28230</name>
</gene>
<evidence type="ECO:0000256" key="4">
    <source>
        <dbReference type="ARBA" id="ARBA00022741"/>
    </source>
</evidence>